<reference evidence="1 2" key="1">
    <citation type="submission" date="2024-02" db="EMBL/GenBank/DDBJ databases">
        <title>Comparative Genomic Analysis of Flavobacterium Species Causing Columnaris Disease of Freshwater Fish in Thailand: Insights into Virulence and Resistance Mechanisms.</title>
        <authorList>
            <person name="Nguyen D."/>
            <person name="Chokmangmeepisarn P."/>
            <person name="Khianchaikhan K."/>
            <person name="Morishita M."/>
            <person name="Bunnoy A."/>
            <person name="Rodkhum C."/>
        </authorList>
    </citation>
    <scope>NUCLEOTIDE SEQUENCE [LARGE SCALE GENOMIC DNA]</scope>
    <source>
        <strain evidence="1 2">PCBSB2203</strain>
    </source>
</reference>
<gene>
    <name evidence="1" type="ORF">V3467_13185</name>
</gene>
<proteinExistence type="predicted"/>
<accession>A0ABW8PJL0</accession>
<dbReference type="Proteomes" id="UP001621713">
    <property type="component" value="Unassembled WGS sequence"/>
</dbReference>
<evidence type="ECO:0000313" key="1">
    <source>
        <dbReference type="EMBL" id="MFK7004793.1"/>
    </source>
</evidence>
<comment type="caution">
    <text evidence="1">The sequence shown here is derived from an EMBL/GenBank/DDBJ whole genome shotgun (WGS) entry which is preliminary data.</text>
</comment>
<keyword evidence="2" id="KW-1185">Reference proteome</keyword>
<sequence length="118" mass="14213">MIPILIKSNISFIVVRYKVRLKFLPDIVHYDYELFIQKKDIKKVEELTQRKTVTEFVDEIERHNLPDQRLCWIPLKKSDIKFLKKNMNQFDKVDFDTDGFILEPKVRTSLKTKLNVSR</sequence>
<dbReference type="RefSeq" id="WP_088467042.1">
    <property type="nucleotide sequence ID" value="NZ_JAZHOJ010000044.1"/>
</dbReference>
<name>A0ABW8PJL0_9FLAO</name>
<evidence type="ECO:0000313" key="2">
    <source>
        <dbReference type="Proteomes" id="UP001621713"/>
    </source>
</evidence>
<organism evidence="1 2">
    <name type="scientific">Flavobacterium covae</name>
    <dbReference type="NCBI Taxonomy" id="2906076"/>
    <lineage>
        <taxon>Bacteria</taxon>
        <taxon>Pseudomonadati</taxon>
        <taxon>Bacteroidota</taxon>
        <taxon>Flavobacteriia</taxon>
        <taxon>Flavobacteriales</taxon>
        <taxon>Flavobacteriaceae</taxon>
        <taxon>Flavobacterium</taxon>
    </lineage>
</organism>
<dbReference type="EMBL" id="JAZHOJ010000044">
    <property type="protein sequence ID" value="MFK7004793.1"/>
    <property type="molecule type" value="Genomic_DNA"/>
</dbReference>
<protein>
    <submittedName>
        <fullName evidence="1">Uncharacterized protein</fullName>
    </submittedName>
</protein>